<comment type="caution">
    <text evidence="1">The sequence shown here is derived from an EMBL/GenBank/DDBJ whole genome shotgun (WGS) entry which is preliminary data.</text>
</comment>
<evidence type="ECO:0000313" key="2">
    <source>
        <dbReference type="Proteomes" id="UP001346869"/>
    </source>
</evidence>
<reference evidence="1 2" key="1">
    <citation type="journal article" date="2023" name="Genes (Basel)">
        <title>Chromosome-Level Genome Assembly and Circadian Gene Repertoire of the Patagonia Blennie Eleginops maclovinus-The Closest Ancestral Proxy of Antarctic Cryonotothenioids.</title>
        <authorList>
            <person name="Cheng C.C."/>
            <person name="Rivera-Colon A.G."/>
            <person name="Minhas B.F."/>
            <person name="Wilson L."/>
            <person name="Rayamajhi N."/>
            <person name="Vargas-Chacoff L."/>
            <person name="Catchen J.M."/>
        </authorList>
    </citation>
    <scope>NUCLEOTIDE SEQUENCE [LARGE SCALE GENOMIC DNA]</scope>
    <source>
        <strain evidence="1">JMC-PN-2008</strain>
    </source>
</reference>
<sequence length="79" mass="8506">MIRTNSSSLKTGSQGISSALLLGYLRLVSRATRPPHRMEALMRGGGLFRMLSPARASTASINKGSAQYLKTPGVCRDRV</sequence>
<dbReference type="EMBL" id="JAUZQC010000013">
    <property type="protein sequence ID" value="KAK5861420.1"/>
    <property type="molecule type" value="Genomic_DNA"/>
</dbReference>
<accession>A0AAN7XIK4</accession>
<organism evidence="1 2">
    <name type="scientific">Eleginops maclovinus</name>
    <name type="common">Patagonian blennie</name>
    <name type="synonym">Eleginus maclovinus</name>
    <dbReference type="NCBI Taxonomy" id="56733"/>
    <lineage>
        <taxon>Eukaryota</taxon>
        <taxon>Metazoa</taxon>
        <taxon>Chordata</taxon>
        <taxon>Craniata</taxon>
        <taxon>Vertebrata</taxon>
        <taxon>Euteleostomi</taxon>
        <taxon>Actinopterygii</taxon>
        <taxon>Neopterygii</taxon>
        <taxon>Teleostei</taxon>
        <taxon>Neoteleostei</taxon>
        <taxon>Acanthomorphata</taxon>
        <taxon>Eupercaria</taxon>
        <taxon>Perciformes</taxon>
        <taxon>Notothenioidei</taxon>
        <taxon>Eleginopidae</taxon>
        <taxon>Eleginops</taxon>
    </lineage>
</organism>
<protein>
    <submittedName>
        <fullName evidence="1">Uncharacterized protein</fullName>
    </submittedName>
</protein>
<evidence type="ECO:0000313" key="1">
    <source>
        <dbReference type="EMBL" id="KAK5861420.1"/>
    </source>
</evidence>
<name>A0AAN7XIK4_ELEMC</name>
<reference evidence="1 2" key="2">
    <citation type="journal article" date="2023" name="Mol. Biol. Evol.">
        <title>Genomics of Secondarily Temperate Adaptation in the Only Non-Antarctic Icefish.</title>
        <authorList>
            <person name="Rivera-Colon A.G."/>
            <person name="Rayamajhi N."/>
            <person name="Minhas B.F."/>
            <person name="Madrigal G."/>
            <person name="Bilyk K.T."/>
            <person name="Yoon V."/>
            <person name="Hune M."/>
            <person name="Gregory S."/>
            <person name="Cheng C.H.C."/>
            <person name="Catchen J.M."/>
        </authorList>
    </citation>
    <scope>NUCLEOTIDE SEQUENCE [LARGE SCALE GENOMIC DNA]</scope>
    <source>
        <strain evidence="1">JMC-PN-2008</strain>
    </source>
</reference>
<gene>
    <name evidence="1" type="ORF">PBY51_022819</name>
</gene>
<keyword evidence="2" id="KW-1185">Reference proteome</keyword>
<dbReference type="Proteomes" id="UP001346869">
    <property type="component" value="Unassembled WGS sequence"/>
</dbReference>
<dbReference type="AlphaFoldDB" id="A0AAN7XIK4"/>
<proteinExistence type="predicted"/>